<protein>
    <submittedName>
        <fullName evidence="2">Uncharacterized protein</fullName>
    </submittedName>
</protein>
<name>A0ABN9X0K7_9DINO</name>
<gene>
    <name evidence="2" type="ORF">PCOR1329_LOCUS72345</name>
</gene>
<comment type="caution">
    <text evidence="2">The sequence shown here is derived from an EMBL/GenBank/DDBJ whole genome shotgun (WGS) entry which is preliminary data.</text>
</comment>
<evidence type="ECO:0000313" key="3">
    <source>
        <dbReference type="Proteomes" id="UP001189429"/>
    </source>
</evidence>
<evidence type="ECO:0000256" key="1">
    <source>
        <dbReference type="SAM" id="MobiDB-lite"/>
    </source>
</evidence>
<feature type="region of interest" description="Disordered" evidence="1">
    <location>
        <begin position="119"/>
        <end position="144"/>
    </location>
</feature>
<reference evidence="2" key="1">
    <citation type="submission" date="2023-10" db="EMBL/GenBank/DDBJ databases">
        <authorList>
            <person name="Chen Y."/>
            <person name="Shah S."/>
            <person name="Dougan E. K."/>
            <person name="Thang M."/>
            <person name="Chan C."/>
        </authorList>
    </citation>
    <scope>NUCLEOTIDE SEQUENCE [LARGE SCALE GENOMIC DNA]</scope>
</reference>
<dbReference type="Proteomes" id="UP001189429">
    <property type="component" value="Unassembled WGS sequence"/>
</dbReference>
<dbReference type="EMBL" id="CAUYUJ010019662">
    <property type="protein sequence ID" value="CAK0892786.1"/>
    <property type="molecule type" value="Genomic_DNA"/>
</dbReference>
<feature type="non-terminal residue" evidence="2">
    <location>
        <position position="246"/>
    </location>
</feature>
<accession>A0ABN9X0K7</accession>
<evidence type="ECO:0000313" key="2">
    <source>
        <dbReference type="EMBL" id="CAK0892786.1"/>
    </source>
</evidence>
<feature type="non-terminal residue" evidence="2">
    <location>
        <position position="1"/>
    </location>
</feature>
<proteinExistence type="predicted"/>
<feature type="region of interest" description="Disordered" evidence="1">
    <location>
        <begin position="1"/>
        <end position="56"/>
    </location>
</feature>
<organism evidence="2 3">
    <name type="scientific">Prorocentrum cordatum</name>
    <dbReference type="NCBI Taxonomy" id="2364126"/>
    <lineage>
        <taxon>Eukaryota</taxon>
        <taxon>Sar</taxon>
        <taxon>Alveolata</taxon>
        <taxon>Dinophyceae</taxon>
        <taxon>Prorocentrales</taxon>
        <taxon>Prorocentraceae</taxon>
        <taxon>Prorocentrum</taxon>
    </lineage>
</organism>
<keyword evidence="3" id="KW-1185">Reference proteome</keyword>
<sequence length="246" mass="24679">RALGPRCCGRHEQRRGSRNGARLPAGAQQASGGPGPGGPSREGQARPRCEPQRGGAAAAAAAWCASDKRREPFVRRGLLRAPPGWRPAPGAGAHVARALPGSRAPRRLGRAAARGVAAGWAAASVPQRRRPCGGAPTRSWLDGPSPALGVGVGQLEPARPLAFPLGAGLRSLSPPCGHQVRAHSPSGAVMSPVAPGARALASSSPAGSFRAVLPVAGARPAWAVPAGCSSACEPQAAPPRRGPVAP</sequence>